<dbReference type="RefSeq" id="WP_205104798.1">
    <property type="nucleotide sequence ID" value="NZ_JACJJG010000039.1"/>
</dbReference>
<gene>
    <name evidence="1" type="ORF">H6A34_08190</name>
</gene>
<evidence type="ECO:0000313" key="1">
    <source>
        <dbReference type="EMBL" id="MBM6673853.1"/>
    </source>
</evidence>
<sequence length="71" mass="8207">MSEQELNKYRFSPDKEPTDEMLAQIMREVAEEARGSNKAATDAYFAQMRRNIVEKQAKWADRINSIANGKK</sequence>
<reference evidence="1" key="1">
    <citation type="submission" date="2020-08" db="EMBL/GenBank/DDBJ databases">
        <authorList>
            <person name="Cejkova D."/>
            <person name="Kubasova T."/>
            <person name="Jahodarova E."/>
            <person name="Rychlik I."/>
        </authorList>
    </citation>
    <scope>NUCLEOTIDE SEQUENCE</scope>
    <source>
        <strain evidence="1">An824</strain>
    </source>
</reference>
<evidence type="ECO:0000313" key="2">
    <source>
        <dbReference type="Proteomes" id="UP000706891"/>
    </source>
</evidence>
<accession>A0A938WT32</accession>
<dbReference type="EMBL" id="JACJJG010000039">
    <property type="protein sequence ID" value="MBM6673853.1"/>
    <property type="molecule type" value="Genomic_DNA"/>
</dbReference>
<dbReference type="Proteomes" id="UP000706891">
    <property type="component" value="Unassembled WGS sequence"/>
</dbReference>
<name>A0A938WT32_9BACT</name>
<reference evidence="1" key="2">
    <citation type="journal article" date="2021" name="Sci. Rep.">
        <title>The distribution of antibiotic resistance genes in chicken gut microbiota commensals.</title>
        <authorList>
            <person name="Juricova H."/>
            <person name="Matiasovicova J."/>
            <person name="Kubasova T."/>
            <person name="Cejkova D."/>
            <person name="Rychlik I."/>
        </authorList>
    </citation>
    <scope>NUCLEOTIDE SEQUENCE</scope>
    <source>
        <strain evidence="1">An824</strain>
    </source>
</reference>
<keyword evidence="2" id="KW-1185">Reference proteome</keyword>
<comment type="caution">
    <text evidence="1">The sequence shown here is derived from an EMBL/GenBank/DDBJ whole genome shotgun (WGS) entry which is preliminary data.</text>
</comment>
<dbReference type="AlphaFoldDB" id="A0A938WT32"/>
<protein>
    <submittedName>
        <fullName evidence="1">Uncharacterized protein</fullName>
    </submittedName>
</protein>
<proteinExistence type="predicted"/>
<organism evidence="1 2">
    <name type="scientific">Marseilla massiliensis</name>
    <dbReference type="NCBI Taxonomy" id="1841864"/>
    <lineage>
        <taxon>Bacteria</taxon>
        <taxon>Pseudomonadati</taxon>
        <taxon>Bacteroidota</taxon>
        <taxon>Bacteroidia</taxon>
        <taxon>Bacteroidales</taxon>
        <taxon>Prevotellaceae</taxon>
        <taxon>Marseilla</taxon>
    </lineage>
</organism>